<sequence>MEKNSFTLFETLISLLLLSVIVVGFSKYSYYENFDEHFMLLNNLENSFTTNSYNALFNKETKKVTIIINSSEIKEVLTEKISYKDDKVGLFKYEIN</sequence>
<proteinExistence type="predicted"/>
<evidence type="ECO:0000256" key="1">
    <source>
        <dbReference type="SAM" id="Phobius"/>
    </source>
</evidence>
<evidence type="ECO:0000313" key="3">
    <source>
        <dbReference type="Proteomes" id="UP000290172"/>
    </source>
</evidence>
<protein>
    <recommendedName>
        <fullName evidence="4">Prepilin-type cleavage/methylation domain-containing protein</fullName>
    </recommendedName>
</protein>
<reference evidence="2 3" key="1">
    <citation type="submission" date="2017-10" db="EMBL/GenBank/DDBJ databases">
        <title>Genomics of the genus Arcobacter.</title>
        <authorList>
            <person name="Perez-Cataluna A."/>
            <person name="Figueras M.J."/>
        </authorList>
    </citation>
    <scope>NUCLEOTIDE SEQUENCE [LARGE SCALE GENOMIC DNA]</scope>
    <source>
        <strain evidence="2 3">CECT 8993</strain>
    </source>
</reference>
<comment type="caution">
    <text evidence="2">The sequence shown here is derived from an EMBL/GenBank/DDBJ whole genome shotgun (WGS) entry which is preliminary data.</text>
</comment>
<dbReference type="AlphaFoldDB" id="A0A4Q0YFP2"/>
<evidence type="ECO:0000313" key="2">
    <source>
        <dbReference type="EMBL" id="RXJ67621.1"/>
    </source>
</evidence>
<dbReference type="EMBL" id="PDKJ01000008">
    <property type="protein sequence ID" value="RXJ67621.1"/>
    <property type="molecule type" value="Genomic_DNA"/>
</dbReference>
<keyword evidence="1" id="KW-1133">Transmembrane helix</keyword>
<accession>A0A4Q0YFP2</accession>
<gene>
    <name evidence="2" type="ORF">CRV08_09635</name>
</gene>
<organism evidence="2 3">
    <name type="scientific">Halarcobacter ebronensis</name>
    <dbReference type="NCBI Taxonomy" id="1462615"/>
    <lineage>
        <taxon>Bacteria</taxon>
        <taxon>Pseudomonadati</taxon>
        <taxon>Campylobacterota</taxon>
        <taxon>Epsilonproteobacteria</taxon>
        <taxon>Campylobacterales</taxon>
        <taxon>Arcobacteraceae</taxon>
        <taxon>Halarcobacter</taxon>
    </lineage>
</organism>
<keyword evidence="1" id="KW-0812">Transmembrane</keyword>
<evidence type="ECO:0008006" key="4">
    <source>
        <dbReference type="Google" id="ProtNLM"/>
    </source>
</evidence>
<name>A0A4Q0YFP2_9BACT</name>
<keyword evidence="1" id="KW-0472">Membrane</keyword>
<dbReference type="Proteomes" id="UP000290172">
    <property type="component" value="Unassembled WGS sequence"/>
</dbReference>
<dbReference type="RefSeq" id="WP_128981525.1">
    <property type="nucleotide sequence ID" value="NZ_PDKJ01000008.1"/>
</dbReference>
<feature type="transmembrane region" description="Helical" evidence="1">
    <location>
        <begin position="6"/>
        <end position="25"/>
    </location>
</feature>